<protein>
    <recommendedName>
        <fullName evidence="4">Exosortase-associated EpsI family protein</fullName>
    </recommendedName>
</protein>
<dbReference type="EMBL" id="CP063458">
    <property type="protein sequence ID" value="QOV87657.1"/>
    <property type="molecule type" value="Genomic_DNA"/>
</dbReference>
<evidence type="ECO:0008006" key="4">
    <source>
        <dbReference type="Google" id="ProtNLM"/>
    </source>
</evidence>
<dbReference type="AlphaFoldDB" id="A0A7M2WQ56"/>
<gene>
    <name evidence="2" type="ORF">IPV69_15330</name>
</gene>
<dbReference type="RefSeq" id="WP_206290566.1">
    <property type="nucleotide sequence ID" value="NZ_CP063458.1"/>
</dbReference>
<keyword evidence="1" id="KW-0812">Transmembrane</keyword>
<reference evidence="2 3" key="1">
    <citation type="submission" date="2020-10" db="EMBL/GenBank/DDBJ databases">
        <title>Wide distribution of Phycisphaera-like planctomycetes from WD2101 soil group in peatlands and genome analysis of the first cultivated representative.</title>
        <authorList>
            <person name="Dedysh S.N."/>
            <person name="Beletsky A.V."/>
            <person name="Ivanova A."/>
            <person name="Kulichevskaya I.S."/>
            <person name="Suzina N.E."/>
            <person name="Philippov D.A."/>
            <person name="Rakitin A.L."/>
            <person name="Mardanov A.V."/>
            <person name="Ravin N.V."/>
        </authorList>
    </citation>
    <scope>NUCLEOTIDE SEQUENCE [LARGE SCALE GENOMIC DNA]</scope>
    <source>
        <strain evidence="2 3">M1803</strain>
    </source>
</reference>
<keyword evidence="1" id="KW-0472">Membrane</keyword>
<evidence type="ECO:0000313" key="2">
    <source>
        <dbReference type="EMBL" id="QOV87657.1"/>
    </source>
</evidence>
<evidence type="ECO:0000256" key="1">
    <source>
        <dbReference type="SAM" id="Phobius"/>
    </source>
</evidence>
<proteinExistence type="predicted"/>
<keyword evidence="1" id="KW-1133">Transmembrane helix</keyword>
<accession>A0A7M2WQ56</accession>
<organism evidence="2 3">
    <name type="scientific">Humisphaera borealis</name>
    <dbReference type="NCBI Taxonomy" id="2807512"/>
    <lineage>
        <taxon>Bacteria</taxon>
        <taxon>Pseudomonadati</taxon>
        <taxon>Planctomycetota</taxon>
        <taxon>Phycisphaerae</taxon>
        <taxon>Tepidisphaerales</taxon>
        <taxon>Tepidisphaeraceae</taxon>
        <taxon>Humisphaera</taxon>
    </lineage>
</organism>
<name>A0A7M2WQ56_9BACT</name>
<feature type="transmembrane region" description="Helical" evidence="1">
    <location>
        <begin position="33"/>
        <end position="51"/>
    </location>
</feature>
<evidence type="ECO:0000313" key="3">
    <source>
        <dbReference type="Proteomes" id="UP000593765"/>
    </source>
</evidence>
<keyword evidence="3" id="KW-1185">Reference proteome</keyword>
<dbReference type="KEGG" id="hbs:IPV69_15330"/>
<sequence length="315" mass="34809">MSDPVQGNQGDLPAKPSAAAASSVRKVLREPRFLVAAVVLLVCAAGFNAAARSLQLHFRKQPVPLAVKSLDDKNEGVSSVLGGRWIQVTDDQPLTADVEHALGTKQYVMRTYADFVAARRTENELKARNPEKMASMLAELQSRQPEAIIRVGITYYTGLVDTVPHIPDRCMVADGYQPTDYRVLDVPNEYADGKLRGLKFRFITFEDITGRGRITRNVGYFFHVNGSFEENPLRVRATLQNLFETYSYFAKVELMTEQPGHGASATGGRDRAAKAMQEFLLVLLPDLERCLPDWEKVSGKSAQPPATAPAAVDRQ</sequence>
<dbReference type="Proteomes" id="UP000593765">
    <property type="component" value="Chromosome"/>
</dbReference>